<dbReference type="RefSeq" id="WP_406778378.1">
    <property type="nucleotide sequence ID" value="NZ_JBEWZG010000003.1"/>
</dbReference>
<dbReference type="InterPro" id="IPR026881">
    <property type="entry name" value="WYL_dom"/>
</dbReference>
<protein>
    <submittedName>
        <fullName evidence="2">WYL domain-containing protein</fullName>
    </submittedName>
</protein>
<dbReference type="Pfam" id="PF13280">
    <property type="entry name" value="WYL"/>
    <property type="match status" value="1"/>
</dbReference>
<sequence>MFNQNRILRVFKLITLLKTYPAKSIKRLAQSLEISERSCYRYMDLLAELGFEVKKDDHNKFSLPADQVVEPFTKEESHLIQEVLSVSVKNNPLVASIRSKLPSLEESNILATNIVHGHLAKLVAKINDAITHQTQLLIQRYQSANTESISDRLVEPIGFTANYQYLCAFEVESKQNKYFKLERMGSIENLTEIVKFKELHQLLNPDVFGFNDSGEKFSVNLKLSMRAMLFLKDDYPATVDFLTEQKDGSWLLSVEVNSMEPVERIVRSLPLDILLL</sequence>
<comment type="caution">
    <text evidence="2">The sequence shown here is derived from an EMBL/GenBank/DDBJ whole genome shotgun (WGS) entry which is preliminary data.</text>
</comment>
<dbReference type="PANTHER" id="PTHR34580">
    <property type="match status" value="1"/>
</dbReference>
<dbReference type="PROSITE" id="PS52050">
    <property type="entry name" value="WYL"/>
    <property type="match status" value="1"/>
</dbReference>
<dbReference type="InterPro" id="IPR051534">
    <property type="entry name" value="CBASS_pafABC_assoc_protein"/>
</dbReference>
<evidence type="ECO:0000313" key="2">
    <source>
        <dbReference type="EMBL" id="MFL0206831.1"/>
    </source>
</evidence>
<proteinExistence type="predicted"/>
<evidence type="ECO:0000313" key="3">
    <source>
        <dbReference type="Proteomes" id="UP001623559"/>
    </source>
</evidence>
<dbReference type="Proteomes" id="UP001623559">
    <property type="component" value="Unassembled WGS sequence"/>
</dbReference>
<evidence type="ECO:0000259" key="1">
    <source>
        <dbReference type="Pfam" id="PF13280"/>
    </source>
</evidence>
<organism evidence="2 3">
    <name type="scientific">Aquirufa novilacunae</name>
    <dbReference type="NCBI Taxonomy" id="3139305"/>
    <lineage>
        <taxon>Bacteria</taxon>
        <taxon>Pseudomonadati</taxon>
        <taxon>Bacteroidota</taxon>
        <taxon>Cytophagia</taxon>
        <taxon>Cytophagales</taxon>
        <taxon>Flectobacillaceae</taxon>
        <taxon>Aquirufa</taxon>
    </lineage>
</organism>
<dbReference type="PANTHER" id="PTHR34580:SF1">
    <property type="entry name" value="PROTEIN PAFC"/>
    <property type="match status" value="1"/>
</dbReference>
<gene>
    <name evidence="2" type="ORF">V7S74_08760</name>
</gene>
<name>A0ABW8SXF1_9BACT</name>
<accession>A0ABW8SXF1</accession>
<dbReference type="EMBL" id="JBEWZG010000003">
    <property type="protein sequence ID" value="MFL0206831.1"/>
    <property type="molecule type" value="Genomic_DNA"/>
</dbReference>
<feature type="domain" description="WYL" evidence="1">
    <location>
        <begin position="123"/>
        <end position="188"/>
    </location>
</feature>
<reference evidence="2 3" key="1">
    <citation type="submission" date="2024-07" db="EMBL/GenBank/DDBJ databases">
        <authorList>
            <person name="Pitt A."/>
            <person name="Hahn M.W."/>
        </authorList>
    </citation>
    <scope>NUCLEOTIDE SEQUENCE [LARGE SCALE GENOMIC DNA]</scope>
    <source>
        <strain evidence="2 3">2-AUSEE-184A6</strain>
    </source>
</reference>